<organism evidence="13">
    <name type="scientific">Salvia splendens</name>
    <name type="common">Scarlet sage</name>
    <dbReference type="NCBI Taxonomy" id="180675"/>
    <lineage>
        <taxon>Eukaryota</taxon>
        <taxon>Viridiplantae</taxon>
        <taxon>Streptophyta</taxon>
        <taxon>Embryophyta</taxon>
        <taxon>Tracheophyta</taxon>
        <taxon>Spermatophyta</taxon>
        <taxon>Magnoliopsida</taxon>
        <taxon>eudicotyledons</taxon>
        <taxon>Gunneridae</taxon>
        <taxon>Pentapetalae</taxon>
        <taxon>asterids</taxon>
        <taxon>lamiids</taxon>
        <taxon>Lamiales</taxon>
        <taxon>Lamiaceae</taxon>
        <taxon>Nepetoideae</taxon>
        <taxon>Mentheae</taxon>
        <taxon>Salviinae</taxon>
        <taxon>Salvia</taxon>
        <taxon>Salvia subgen. Calosphace</taxon>
        <taxon>core Calosphace</taxon>
    </lineage>
</organism>
<accession>A0A8X8ZJR7</accession>
<evidence type="ECO:0000256" key="3">
    <source>
        <dbReference type="ARBA" id="ARBA00022617"/>
    </source>
</evidence>
<dbReference type="InterPro" id="IPR002401">
    <property type="entry name" value="Cyt_P450_E_grp-I"/>
</dbReference>
<evidence type="ECO:0000256" key="6">
    <source>
        <dbReference type="ARBA" id="ARBA00022989"/>
    </source>
</evidence>
<evidence type="ECO:0000256" key="2">
    <source>
        <dbReference type="ARBA" id="ARBA00010617"/>
    </source>
</evidence>
<dbReference type="Pfam" id="PF00067">
    <property type="entry name" value="p450"/>
    <property type="match status" value="3"/>
</dbReference>
<dbReference type="EMBL" id="PNBA02000011">
    <property type="protein sequence ID" value="KAG6407792.1"/>
    <property type="molecule type" value="Genomic_DNA"/>
</dbReference>
<dbReference type="InterPro" id="IPR001128">
    <property type="entry name" value="Cyt_P450"/>
</dbReference>
<dbReference type="GO" id="GO:0016712">
    <property type="term" value="F:oxidoreductase activity, acting on paired donors, with incorporation or reduction of molecular oxygen, reduced flavin or flavoprotein as one donor, and incorporation of one atom of oxygen"/>
    <property type="evidence" value="ECO:0007669"/>
    <property type="project" value="UniProtKB-ARBA"/>
</dbReference>
<dbReference type="PANTHER" id="PTHR24282:SF20">
    <property type="entry name" value="CYTOCHROME P450 CYP749A22-LIKE"/>
    <property type="match status" value="1"/>
</dbReference>
<feature type="binding site" description="axial binding residue" evidence="11">
    <location>
        <position position="1161"/>
    </location>
    <ligand>
        <name>heme</name>
        <dbReference type="ChEBI" id="CHEBI:30413"/>
    </ligand>
    <ligandPart>
        <name>Fe</name>
        <dbReference type="ChEBI" id="CHEBI:18248"/>
    </ligandPart>
</feature>
<keyword evidence="7" id="KW-0560">Oxidoreductase</keyword>
<dbReference type="Proteomes" id="UP000298416">
    <property type="component" value="Unassembled WGS sequence"/>
</dbReference>
<dbReference type="GO" id="GO:0005506">
    <property type="term" value="F:iron ion binding"/>
    <property type="evidence" value="ECO:0007669"/>
    <property type="project" value="InterPro"/>
</dbReference>
<dbReference type="InterPro" id="IPR050665">
    <property type="entry name" value="Cytochrome_P450_Monooxygen"/>
</dbReference>
<evidence type="ECO:0000256" key="7">
    <source>
        <dbReference type="ARBA" id="ARBA00023002"/>
    </source>
</evidence>
<keyword evidence="3 11" id="KW-0349">Heme</keyword>
<keyword evidence="9" id="KW-0503">Monooxygenase</keyword>
<evidence type="ECO:0000256" key="12">
    <source>
        <dbReference type="SAM" id="Coils"/>
    </source>
</evidence>
<dbReference type="InterPro" id="IPR017972">
    <property type="entry name" value="Cyt_P450_CS"/>
</dbReference>
<evidence type="ECO:0000256" key="9">
    <source>
        <dbReference type="ARBA" id="ARBA00023033"/>
    </source>
</evidence>
<evidence type="ECO:0000256" key="1">
    <source>
        <dbReference type="ARBA" id="ARBA00004167"/>
    </source>
</evidence>
<reference evidence="13" key="2">
    <citation type="submission" date="2020-08" db="EMBL/GenBank/DDBJ databases">
        <title>Plant Genome Project.</title>
        <authorList>
            <person name="Zhang R.-G."/>
        </authorList>
    </citation>
    <scope>NUCLEOTIDE SEQUENCE</scope>
    <source>
        <strain evidence="13">Huo1</strain>
        <tissue evidence="13">Leaf</tissue>
    </source>
</reference>
<gene>
    <name evidence="13" type="ORF">SASPL_130790</name>
</gene>
<dbReference type="GO" id="GO:0016114">
    <property type="term" value="P:terpenoid biosynthetic process"/>
    <property type="evidence" value="ECO:0007669"/>
    <property type="project" value="UniProtKB-ARBA"/>
</dbReference>
<name>A0A8X8ZJR7_SALSN</name>
<evidence type="ECO:0000256" key="11">
    <source>
        <dbReference type="PIRSR" id="PIRSR602401-1"/>
    </source>
</evidence>
<evidence type="ECO:0000313" key="13">
    <source>
        <dbReference type="EMBL" id="KAG6407792.1"/>
    </source>
</evidence>
<evidence type="ECO:0000256" key="8">
    <source>
        <dbReference type="ARBA" id="ARBA00023004"/>
    </source>
</evidence>
<proteinExistence type="inferred from homology"/>
<keyword evidence="10" id="KW-0472">Membrane</keyword>
<evidence type="ECO:0000313" key="14">
    <source>
        <dbReference type="Proteomes" id="UP000298416"/>
    </source>
</evidence>
<keyword evidence="12" id="KW-0175">Coiled coil</keyword>
<dbReference type="PRINTS" id="PR00463">
    <property type="entry name" value="EP450I"/>
</dbReference>
<comment type="similarity">
    <text evidence="2">Belongs to the cytochrome P450 family.</text>
</comment>
<keyword evidence="6" id="KW-1133">Transmembrane helix</keyword>
<dbReference type="SUPFAM" id="SSF48264">
    <property type="entry name" value="Cytochrome P450"/>
    <property type="match status" value="3"/>
</dbReference>
<dbReference type="Gene3D" id="1.10.630.10">
    <property type="entry name" value="Cytochrome P450"/>
    <property type="match status" value="3"/>
</dbReference>
<comment type="subcellular location">
    <subcellularLocation>
        <location evidence="1">Membrane</location>
        <topology evidence="1">Single-pass membrane protein</topology>
    </subcellularLocation>
</comment>
<dbReference type="PROSITE" id="PS00086">
    <property type="entry name" value="CYTOCHROME_P450"/>
    <property type="match status" value="3"/>
</dbReference>
<dbReference type="PANTHER" id="PTHR24282">
    <property type="entry name" value="CYTOCHROME P450 FAMILY MEMBER"/>
    <property type="match status" value="1"/>
</dbReference>
<protein>
    <recommendedName>
        <fullName evidence="15">Cytochrome P450</fullName>
    </recommendedName>
</protein>
<sequence length="1213" mass="137483">MRVSNGPTSENWLIGVFTLRVSSFGKQGMVPEMSSSVAMMLEKWRNCDGREIDVFEEFRILTNEVISRTAFGSSYKDGKHIFEMKENLTALAAKTLHESNVEKRITTKQLVDEVEAIYGAGNHTTTSLLGWCVLLLATHRVAGQGKGGGVVVYDACALQMNMIINECLRLYPPALSLTRKVAKETKIGQLCLFPNTNIFISVLALYHNPQIWGDDVLLFKPERFVHGVVKATNNNTAAFLPFGMGARICVGIEFTTTEAKISLSMILHSYKFVLSPNYIHCPIEDIILVPRNGIQGIRGPAYKFPHGDTKEITHMRRQFMDKPMMDISHDLFPRIQPHVYAWTKAYGKNFICWHGSQCQLFVTEPELIKEIMMNKEGVFPKMEVEGAAKKLLGEALITNEGEKWAKVRKLANHTFHADSLKRMVPEMSASVAMMLMKWESYGGKEIDVFKEFGELTTEVISRTAFGSSHIDGEHIFEMVAKLTAVTVRNVYKVRVPIISSLLRNNDEVEAKNLEQRIKRAVLEKVRKREIDAKKSGNLDDFGCDYLGQLVRSSHESDVKKRITIEQMIDEIRTIYGAGHLTITSLLGWCAVLLATHTEWQDRAREEMNMIINECLRLYPPVLTMTRKVAKETKIGQLCVFPNSNIFISVLALHHNPEIWGNDVLLFKPERFAQGVAKATNNNGAAFLPFGMGTRTCVGLNFTTNEAKIALSMILQKYKFALSPNYVHNPADRVWFNPIRVRHLMSSQGINGPPPRWLYGNTKEIMEMRREATGQAMDDISHNIYARILPHVLSWTQQYGENYLNWYGFQPQLVVTEAELVKEILNNKGDDYPKIDLEGFAKKLLGDGVSSSKGQKWKRMRKLANNAFHAESLKNMIPAMVTSVEAMLDKWKSYEGKEIEVFEEFKVLTSQVISRTAFGSNYLEGQNIFDMLTKLTLLLSQNTLKIKFPGMSLFLTDKDEVESEKLEKGIRDCIIQIINKREKQGISLKDFLGMLLEANLDKDQNSRISMEDIVDECKTFYFAGHETTTALLAWTVLLLAKNQEWQDKARDEVTDAFGQLNPSADGIARLKTMNMIIEESLRLYPPVPLIKRKVDKRVKLGKLTLPPQMELYISPLAMHHDPKIWGEDVHLFRPERFAQGTVKATNNNPIAFLPFGFGPRTCLGLSFATVEAKIALSMILQHYRLILSPTYTHSPVQVLMIIPKHGVQVILQKI</sequence>
<evidence type="ECO:0000256" key="5">
    <source>
        <dbReference type="ARBA" id="ARBA00022723"/>
    </source>
</evidence>
<feature type="coiled-coil region" evidence="12">
    <location>
        <begin position="503"/>
        <end position="530"/>
    </location>
</feature>
<dbReference type="FunFam" id="1.10.630.10:FF:000029">
    <property type="entry name" value="Cytochrome P450 734A1"/>
    <property type="match status" value="1"/>
</dbReference>
<dbReference type="PRINTS" id="PR00385">
    <property type="entry name" value="P450"/>
</dbReference>
<dbReference type="GO" id="GO:0009753">
    <property type="term" value="P:response to jasmonic acid"/>
    <property type="evidence" value="ECO:0007669"/>
    <property type="project" value="UniProtKB-ARBA"/>
</dbReference>
<dbReference type="GO" id="GO:0020037">
    <property type="term" value="F:heme binding"/>
    <property type="evidence" value="ECO:0007669"/>
    <property type="project" value="InterPro"/>
</dbReference>
<evidence type="ECO:0000256" key="4">
    <source>
        <dbReference type="ARBA" id="ARBA00022692"/>
    </source>
</evidence>
<keyword evidence="5 11" id="KW-0479">Metal-binding</keyword>
<dbReference type="InterPro" id="IPR036396">
    <property type="entry name" value="Cyt_P450_sf"/>
</dbReference>
<dbReference type="GO" id="GO:0009820">
    <property type="term" value="P:alkaloid metabolic process"/>
    <property type="evidence" value="ECO:0007669"/>
    <property type="project" value="UniProtKB-ARBA"/>
</dbReference>
<evidence type="ECO:0000256" key="10">
    <source>
        <dbReference type="ARBA" id="ARBA00023136"/>
    </source>
</evidence>
<reference evidence="13" key="1">
    <citation type="submission" date="2018-01" db="EMBL/GenBank/DDBJ databases">
        <authorList>
            <person name="Mao J.F."/>
        </authorList>
    </citation>
    <scope>NUCLEOTIDE SEQUENCE</scope>
    <source>
        <strain evidence="13">Huo1</strain>
        <tissue evidence="13">Leaf</tissue>
    </source>
</reference>
<comment type="caution">
    <text evidence="13">The sequence shown here is derived from an EMBL/GenBank/DDBJ whole genome shotgun (WGS) entry which is preliminary data.</text>
</comment>
<keyword evidence="8 11" id="KW-0408">Iron</keyword>
<dbReference type="AlphaFoldDB" id="A0A8X8ZJR7"/>
<keyword evidence="4" id="KW-0812">Transmembrane</keyword>
<comment type="cofactor">
    <cofactor evidence="11">
        <name>heme</name>
        <dbReference type="ChEBI" id="CHEBI:30413"/>
    </cofactor>
</comment>
<dbReference type="GO" id="GO:0016020">
    <property type="term" value="C:membrane"/>
    <property type="evidence" value="ECO:0007669"/>
    <property type="project" value="UniProtKB-SubCell"/>
</dbReference>
<evidence type="ECO:0008006" key="15">
    <source>
        <dbReference type="Google" id="ProtNLM"/>
    </source>
</evidence>
<keyword evidence="14" id="KW-1185">Reference proteome</keyword>